<dbReference type="Proteomes" id="UP000887579">
    <property type="component" value="Unplaced"/>
</dbReference>
<evidence type="ECO:0000313" key="2">
    <source>
        <dbReference type="WBParaSite" id="ES5_v2.g24691.t1"/>
    </source>
</evidence>
<reference evidence="2" key="1">
    <citation type="submission" date="2022-11" db="UniProtKB">
        <authorList>
            <consortium name="WormBaseParasite"/>
        </authorList>
    </citation>
    <scope>IDENTIFICATION</scope>
</reference>
<proteinExistence type="predicted"/>
<dbReference type="WBParaSite" id="ES5_v2.g24691.t1">
    <property type="protein sequence ID" value="ES5_v2.g24691.t1"/>
    <property type="gene ID" value="ES5_v2.g24691"/>
</dbReference>
<name>A0AC34G5L7_9BILA</name>
<protein>
    <submittedName>
        <fullName evidence="2">Cullin family profile domain-containing protein</fullName>
    </submittedName>
</protein>
<accession>A0AC34G5L7</accession>
<organism evidence="1 2">
    <name type="scientific">Panagrolaimus sp. ES5</name>
    <dbReference type="NCBI Taxonomy" id="591445"/>
    <lineage>
        <taxon>Eukaryota</taxon>
        <taxon>Metazoa</taxon>
        <taxon>Ecdysozoa</taxon>
        <taxon>Nematoda</taxon>
        <taxon>Chromadorea</taxon>
        <taxon>Rhabditida</taxon>
        <taxon>Tylenchina</taxon>
        <taxon>Panagrolaimomorpha</taxon>
        <taxon>Panagrolaimoidea</taxon>
        <taxon>Panagrolaimidae</taxon>
        <taxon>Panagrolaimus</taxon>
    </lineage>
</organism>
<evidence type="ECO:0000313" key="1">
    <source>
        <dbReference type="Proteomes" id="UP000887579"/>
    </source>
</evidence>
<sequence length="231" mass="26757">MIKDMDLSNTLMNEYKNINFSAQILTSVNWPITDSRICILPSSVEELFKNFENFYFTKYSGRSLKLNPCFGFADLKATFFKQATDGSSRIQETTKLLTVTTYQMCILMKFNESEIFTFKQLMDDTKISSTDLKRILISLTTDNIKHCKVLNRNGTSNVTNSRKLEIDAAIVRIMKEKQRLSHNFLMTDVTKLLQSRFMPDPSTIKKCIESLIEKDYLKRDENDSKILVYVA</sequence>